<dbReference type="Proteomes" id="UP000232722">
    <property type="component" value="Unassembled WGS sequence"/>
</dbReference>
<reference evidence="2 3" key="1">
    <citation type="submission" date="2016-04" db="EMBL/GenBank/DDBJ databases">
        <title>Genome analyses suggest a sexual origin of heterokaryosis in a supposedly ancient asexual fungus.</title>
        <authorList>
            <person name="Ropars J."/>
            <person name="Sedzielewska K."/>
            <person name="Noel J."/>
            <person name="Charron P."/>
            <person name="Farinelli L."/>
            <person name="Marton T."/>
            <person name="Kruger M."/>
            <person name="Pelin A."/>
            <person name="Brachmann A."/>
            <person name="Corradi N."/>
        </authorList>
    </citation>
    <scope>NUCLEOTIDE SEQUENCE [LARGE SCALE GENOMIC DNA]</scope>
    <source>
        <strain evidence="2 3">A5</strain>
    </source>
</reference>
<proteinExistence type="predicted"/>
<dbReference type="AlphaFoldDB" id="A0A2N0NI74"/>
<evidence type="ECO:0000313" key="3">
    <source>
        <dbReference type="Proteomes" id="UP000232722"/>
    </source>
</evidence>
<sequence length="78" mass="8283">MVGNNTPSSSTINDRVSFLIPLASSILYLGAISISCPKMIHACGCLISLTIESRNALNIRYIHLEGGGGDILPFLSSF</sequence>
<reference evidence="2 3" key="2">
    <citation type="submission" date="2017-09" db="EMBL/GenBank/DDBJ databases">
        <title>Extensive intraspecific genome diversity in a model arbuscular mycorrhizal fungus.</title>
        <authorList>
            <person name="Chen E.C."/>
            <person name="Morin E."/>
            <person name="Beaudet D."/>
            <person name="Noel J."/>
            <person name="Ndikumana S."/>
            <person name="Charron P."/>
            <person name="St-Onge C."/>
            <person name="Giorgi J."/>
            <person name="Grigoriev I.V."/>
            <person name="Roux C."/>
            <person name="Martin F.M."/>
            <person name="Corradi N."/>
        </authorList>
    </citation>
    <scope>NUCLEOTIDE SEQUENCE [LARGE SCALE GENOMIC DNA]</scope>
    <source>
        <strain evidence="2 3">A5</strain>
    </source>
</reference>
<keyword evidence="1" id="KW-1133">Transmembrane helix</keyword>
<accession>A0A2N0NI74</accession>
<evidence type="ECO:0000256" key="1">
    <source>
        <dbReference type="SAM" id="Phobius"/>
    </source>
</evidence>
<keyword evidence="1" id="KW-0812">Transmembrane</keyword>
<protein>
    <submittedName>
        <fullName evidence="2">Uncharacterized protein</fullName>
    </submittedName>
</protein>
<name>A0A2N0NI74_9GLOM</name>
<evidence type="ECO:0000313" key="2">
    <source>
        <dbReference type="EMBL" id="PKB94275.1"/>
    </source>
</evidence>
<gene>
    <name evidence="2" type="ORF">RhiirA5_439160</name>
</gene>
<dbReference type="EMBL" id="LLXJ01006344">
    <property type="protein sequence ID" value="PKB94275.1"/>
    <property type="molecule type" value="Genomic_DNA"/>
</dbReference>
<feature type="transmembrane region" description="Helical" evidence="1">
    <location>
        <begin position="16"/>
        <end position="34"/>
    </location>
</feature>
<keyword evidence="1" id="KW-0472">Membrane</keyword>
<organism evidence="2 3">
    <name type="scientific">Rhizophagus irregularis</name>
    <dbReference type="NCBI Taxonomy" id="588596"/>
    <lineage>
        <taxon>Eukaryota</taxon>
        <taxon>Fungi</taxon>
        <taxon>Fungi incertae sedis</taxon>
        <taxon>Mucoromycota</taxon>
        <taxon>Glomeromycotina</taxon>
        <taxon>Glomeromycetes</taxon>
        <taxon>Glomerales</taxon>
        <taxon>Glomeraceae</taxon>
        <taxon>Rhizophagus</taxon>
    </lineage>
</organism>
<comment type="caution">
    <text evidence="2">The sequence shown here is derived from an EMBL/GenBank/DDBJ whole genome shotgun (WGS) entry which is preliminary data.</text>
</comment>